<feature type="compositionally biased region" description="Low complexity" evidence="1">
    <location>
        <begin position="35"/>
        <end position="44"/>
    </location>
</feature>
<evidence type="ECO:0000313" key="3">
    <source>
        <dbReference type="Proteomes" id="UP001419268"/>
    </source>
</evidence>
<evidence type="ECO:0000256" key="1">
    <source>
        <dbReference type="SAM" id="MobiDB-lite"/>
    </source>
</evidence>
<reference evidence="2 3" key="1">
    <citation type="submission" date="2024-01" db="EMBL/GenBank/DDBJ databases">
        <title>Genome assemblies of Stephania.</title>
        <authorList>
            <person name="Yang L."/>
        </authorList>
    </citation>
    <scope>NUCLEOTIDE SEQUENCE [LARGE SCALE GENOMIC DNA]</scope>
    <source>
        <strain evidence="2">JXDWG</strain>
        <tissue evidence="2">Leaf</tissue>
    </source>
</reference>
<feature type="compositionally biased region" description="Polar residues" evidence="1">
    <location>
        <begin position="45"/>
        <end position="64"/>
    </location>
</feature>
<dbReference type="AlphaFoldDB" id="A0AAP0HDI9"/>
<gene>
    <name evidence="2" type="ORF">Scep_029435</name>
</gene>
<sequence>MVSSGGSDGSGVGVQWWQRWIEFGVQRRQRGSRCAAAEQAATRATSVDSSDSGEPLTRTTSSSGEPDLSDGGDSSGAQVIAEASRWVDGRQMCSGG</sequence>
<evidence type="ECO:0000313" key="2">
    <source>
        <dbReference type="EMBL" id="KAK9082964.1"/>
    </source>
</evidence>
<dbReference type="EMBL" id="JBBNAG010000013">
    <property type="protein sequence ID" value="KAK9082964.1"/>
    <property type="molecule type" value="Genomic_DNA"/>
</dbReference>
<keyword evidence="3" id="KW-1185">Reference proteome</keyword>
<proteinExistence type="predicted"/>
<feature type="region of interest" description="Disordered" evidence="1">
    <location>
        <begin position="31"/>
        <end position="78"/>
    </location>
</feature>
<organism evidence="2 3">
    <name type="scientific">Stephania cephalantha</name>
    <dbReference type="NCBI Taxonomy" id="152367"/>
    <lineage>
        <taxon>Eukaryota</taxon>
        <taxon>Viridiplantae</taxon>
        <taxon>Streptophyta</taxon>
        <taxon>Embryophyta</taxon>
        <taxon>Tracheophyta</taxon>
        <taxon>Spermatophyta</taxon>
        <taxon>Magnoliopsida</taxon>
        <taxon>Ranunculales</taxon>
        <taxon>Menispermaceae</taxon>
        <taxon>Menispermoideae</taxon>
        <taxon>Cissampelideae</taxon>
        <taxon>Stephania</taxon>
    </lineage>
</organism>
<dbReference type="Proteomes" id="UP001419268">
    <property type="component" value="Unassembled WGS sequence"/>
</dbReference>
<accession>A0AAP0HDI9</accession>
<comment type="caution">
    <text evidence="2">The sequence shown here is derived from an EMBL/GenBank/DDBJ whole genome shotgun (WGS) entry which is preliminary data.</text>
</comment>
<protein>
    <submittedName>
        <fullName evidence="2">Uncharacterized protein</fullName>
    </submittedName>
</protein>
<name>A0AAP0HDI9_9MAGN</name>